<organism evidence="1 2">
    <name type="scientific">Ensifer adhaerens</name>
    <name type="common">Sinorhizobium morelense</name>
    <dbReference type="NCBI Taxonomy" id="106592"/>
    <lineage>
        <taxon>Bacteria</taxon>
        <taxon>Pseudomonadati</taxon>
        <taxon>Pseudomonadota</taxon>
        <taxon>Alphaproteobacteria</taxon>
        <taxon>Hyphomicrobiales</taxon>
        <taxon>Rhizobiaceae</taxon>
        <taxon>Sinorhizobium/Ensifer group</taxon>
        <taxon>Ensifer</taxon>
    </lineage>
</organism>
<evidence type="ECO:0000313" key="2">
    <source>
        <dbReference type="Proteomes" id="UP001214094"/>
    </source>
</evidence>
<protein>
    <submittedName>
        <fullName evidence="1">Uncharacterized protein</fullName>
    </submittedName>
</protein>
<sequence length="268" mass="30437">MSKAETIRSAKLGKKELRLVRMNNRYFGLADGVRCAEGDDADDVWRQLHDDAGKSDPKYFGFDGARKRFLTFFPKGFHSDGYASQERNYKLAAKAKLDDTAPLEKAVDGTGFGEAVLAVFRATNMLSPFEKTRLQDVLRGPHADDFVQAAARFTLDGNKSHLLAMEHALKPHDNAKWTVATYLPYLWRPATHMFLKPEATKDFATRVGHRFADVYEARLCLPVYESLLDLVGKTERELADMHPRDRIDIQSFIWVVGDYQEGREAVYV</sequence>
<keyword evidence="2" id="KW-1185">Reference proteome</keyword>
<dbReference type="GeneID" id="29523247"/>
<accession>A0ABY8HRH4</accession>
<keyword evidence="1" id="KW-0614">Plasmid</keyword>
<proteinExistence type="predicted"/>
<dbReference type="EMBL" id="CP121310">
    <property type="protein sequence ID" value="WFP94707.1"/>
    <property type="molecule type" value="Genomic_DNA"/>
</dbReference>
<name>A0ABY8HRH4_ENSAD</name>
<evidence type="ECO:0000313" key="1">
    <source>
        <dbReference type="EMBL" id="WFP94707.1"/>
    </source>
</evidence>
<dbReference type="RefSeq" id="WP_034799053.1">
    <property type="nucleotide sequence ID" value="NZ_CP015882.1"/>
</dbReference>
<dbReference type="Proteomes" id="UP001214094">
    <property type="component" value="Plasmid unnamedB"/>
</dbReference>
<reference evidence="1 2" key="1">
    <citation type="submission" date="2023-03" db="EMBL/GenBank/DDBJ databases">
        <title>Comparative genome and transcriptome analysis combination mining strategies for increasing vitamin B12 production of Ensifer adhaerens strain.</title>
        <authorList>
            <person name="Yongheng L."/>
        </authorList>
    </citation>
    <scope>NUCLEOTIDE SEQUENCE [LARGE SCALE GENOMIC DNA]</scope>
    <source>
        <strain evidence="1 2">Casida A-T305</strain>
        <plasmid evidence="1 2">unnamedB</plasmid>
    </source>
</reference>
<geneLocation type="plasmid" evidence="1 2">
    <name>unnamedB</name>
</geneLocation>
<gene>
    <name evidence="1" type="ORF">P4B07_33450</name>
</gene>